<protein>
    <submittedName>
        <fullName evidence="1">Nucleolar protein 9</fullName>
    </submittedName>
</protein>
<reference evidence="1" key="1">
    <citation type="submission" date="2022-07" db="EMBL/GenBank/DDBJ databases">
        <title>Phylogenomic reconstructions and comparative analyses of Kickxellomycotina fungi.</title>
        <authorList>
            <person name="Reynolds N.K."/>
            <person name="Stajich J.E."/>
            <person name="Barry K."/>
            <person name="Grigoriev I.V."/>
            <person name="Crous P."/>
            <person name="Smith M.E."/>
        </authorList>
    </citation>
    <scope>NUCLEOTIDE SEQUENCE</scope>
    <source>
        <strain evidence="1">BCRC 34780</strain>
    </source>
</reference>
<proteinExistence type="predicted"/>
<evidence type="ECO:0000313" key="2">
    <source>
        <dbReference type="Proteomes" id="UP001140087"/>
    </source>
</evidence>
<keyword evidence="2" id="KW-1185">Reference proteome</keyword>
<organism evidence="1 2">
    <name type="scientific">Coemansia helicoidea</name>
    <dbReference type="NCBI Taxonomy" id="1286919"/>
    <lineage>
        <taxon>Eukaryota</taxon>
        <taxon>Fungi</taxon>
        <taxon>Fungi incertae sedis</taxon>
        <taxon>Zoopagomycota</taxon>
        <taxon>Kickxellomycotina</taxon>
        <taxon>Kickxellomycetes</taxon>
        <taxon>Kickxellales</taxon>
        <taxon>Kickxellaceae</taxon>
        <taxon>Coemansia</taxon>
    </lineage>
</organism>
<name>A0ACC1KZM1_9FUNG</name>
<dbReference type="Proteomes" id="UP001140087">
    <property type="component" value="Unassembled WGS sequence"/>
</dbReference>
<gene>
    <name evidence="1" type="primary">NOP9</name>
    <name evidence="1" type="ORF">H4R21_003933</name>
</gene>
<sequence length="717" mass="78825">MGADAKRKTRRGRRGGEGKRQKDAGAEVAAGEQHAANGRGEPAPAAADGYVAPPMETADSVFYFDTTGQGSTSASEAAEKVSPASYGLVNPDLQKYLKSCEGMLDQPDFETAEDRDIFVRNVYGEMKNHELQLTTDHECSRILEKLFRISSEYQIQRFFSITREDTLRLAIHRFSSHTIQTLLLLSAVALEREARGETSSFSADAEDDGGDGAASVRTELPSFEQLVLGVVEALTPHWPFLMSNEYASHILRVLLLVLSGRPIEDQANPKSSIKSKRSTKYMEDRNGAPASHRSLAAQRTVPESFAAALDQLLSKASGAMSDVVARGFTNSPVGCPVLQLMLEFDAGRGRLEEPGSLLDKCLMGLISDGGKGENPRRDAVVKMALEDVVGSHFLQKVAEVASEALFQTLYDRYFSRNLRQLAQHPIANFVVQSMFEHAKNADQLKAMIAQTAPLVRNLLFGRRAGVVRALLVACSRLGACYGEIMDALYCGLGISAAEERKELINLLAFLMSYPEFAKADYYQLPFNIQGALIIQAIVQLPGSGHEPLLDSYFGQDAERLLSWCKDASGSRIIEAIISSPHVPKRTKNRVLQGYVGRFVDLAVDKYGSHVVDSCWAAAGIEFKEKIVGELVRGEARLQDSPFGRTVLRNCGAEQYKRRADEWRQRERNIEKRKRVFKDIVGSDAPAASRRPAKDAAKVCTCTSVAGVSMRLCGRLHH</sequence>
<evidence type="ECO:0000313" key="1">
    <source>
        <dbReference type="EMBL" id="KAJ2798436.1"/>
    </source>
</evidence>
<dbReference type="EMBL" id="JANBUN010001367">
    <property type="protein sequence ID" value="KAJ2798436.1"/>
    <property type="molecule type" value="Genomic_DNA"/>
</dbReference>
<comment type="caution">
    <text evidence="1">The sequence shown here is derived from an EMBL/GenBank/DDBJ whole genome shotgun (WGS) entry which is preliminary data.</text>
</comment>
<accession>A0ACC1KZM1</accession>